<name>A0ACC1WXL7_MELAZ</name>
<comment type="caution">
    <text evidence="1">The sequence shown here is derived from an EMBL/GenBank/DDBJ whole genome shotgun (WGS) entry which is preliminary data.</text>
</comment>
<keyword evidence="2" id="KW-1185">Reference proteome</keyword>
<dbReference type="EMBL" id="CM051406">
    <property type="protein sequence ID" value="KAJ4703483.1"/>
    <property type="molecule type" value="Genomic_DNA"/>
</dbReference>
<dbReference type="Proteomes" id="UP001164539">
    <property type="component" value="Chromosome 13"/>
</dbReference>
<evidence type="ECO:0000313" key="1">
    <source>
        <dbReference type="EMBL" id="KAJ4703483.1"/>
    </source>
</evidence>
<organism evidence="1 2">
    <name type="scientific">Melia azedarach</name>
    <name type="common">Chinaberry tree</name>
    <dbReference type="NCBI Taxonomy" id="155640"/>
    <lineage>
        <taxon>Eukaryota</taxon>
        <taxon>Viridiplantae</taxon>
        <taxon>Streptophyta</taxon>
        <taxon>Embryophyta</taxon>
        <taxon>Tracheophyta</taxon>
        <taxon>Spermatophyta</taxon>
        <taxon>Magnoliopsida</taxon>
        <taxon>eudicotyledons</taxon>
        <taxon>Gunneridae</taxon>
        <taxon>Pentapetalae</taxon>
        <taxon>rosids</taxon>
        <taxon>malvids</taxon>
        <taxon>Sapindales</taxon>
        <taxon>Meliaceae</taxon>
        <taxon>Melia</taxon>
    </lineage>
</organism>
<proteinExistence type="predicted"/>
<gene>
    <name evidence="1" type="ORF">OWV82_023384</name>
</gene>
<accession>A0ACC1WXL7</accession>
<sequence>MEPNFISEFSPVNPPKTHKCPSNFLGHRRRLLLLFTISLLTITATSYTPHPNTNSQIQYSKYCNNIVPESPVDGNDFLQRSAYPSLSLTTAFFSGGDPFFSYEKTGRPKSVTFSPHGERRTVNHTVFKVDARLNVVIPRKYDANLMRLRKLRQVVYQGPRIPVRRGVATFWLSGFWSEADGKLCMVGSGSTRTNSGKLENLNVVLKLNYSSKSNLSVSDSLVSGVLESVDLEGSEGYFKPVSVLGVAHFEERPYEFTLIDKINEHEFEDGIDRESSFSMNNVNEGICSVFTLANFKFELEYSSDCYRDNISCSPVTKDVGYLPSVMYLRKVRCVNEQKMLMLLGFSNSSTTPARFPLDPKTTLFAEGTWNAKKNQLHGIACRILNFTEPVTNAYIGDCSVRLSLRFPAIFSITNRSSILGQIWSNRSENDPAYFGKLELGSSQEVLMGLSGFKYQYTMVDVANRSCANKNNVKRKGKTYPNDKHQQGFSSPLFVSDQPYQHQLSGNLHSRPLLMHSVSVVQPSNHSNMLNISYKISITPPSGFKFGGGPISETIEISAEGVYDSDMGILCMVGCRNLRSSYQEMKLAKNDLIDCEIAVNFQFRALNAEGSENVKGTIESKREKSDPLYFGRLELSSSSIYTSQAEESIWRMDLEIAMVLISNTLACVFVGLQLFYVKKHPDVLPFISVVMLVILTLRYMVPLLLNFEALFKANRNQQNLFIGSGGWLEANEIIVRVVTMVAFLLQFRLLQLTWYARQGDGSQKEVWISEKKVLCATLPLYLAGGLIAWVVYQSRNSSHGPYLVHRHIRPHHPRRPSFYQQRSLWGDLKSYAGLILDGFLLPQILLNLFFNSSEKVLAAPFYIGTTIVRLLPHAYDLYRTHRSSWYLDWSYIYANHKMDFYSTAWDIIIPCGGLLFAALIYVQQQFGGRCFLPRRFRESCVYEKIPVVSNVELQEPVHKNIFTS</sequence>
<evidence type="ECO:0000313" key="2">
    <source>
        <dbReference type="Proteomes" id="UP001164539"/>
    </source>
</evidence>
<protein>
    <submittedName>
        <fullName evidence="1">DUF2921 family protein</fullName>
    </submittedName>
</protein>
<reference evidence="1 2" key="1">
    <citation type="journal article" date="2023" name="Science">
        <title>Complex scaffold remodeling in plant triterpene biosynthesis.</title>
        <authorList>
            <person name="De La Pena R."/>
            <person name="Hodgson H."/>
            <person name="Liu J.C."/>
            <person name="Stephenson M.J."/>
            <person name="Martin A.C."/>
            <person name="Owen C."/>
            <person name="Harkess A."/>
            <person name="Leebens-Mack J."/>
            <person name="Jimenez L.E."/>
            <person name="Osbourn A."/>
            <person name="Sattely E.S."/>
        </authorList>
    </citation>
    <scope>NUCLEOTIDE SEQUENCE [LARGE SCALE GENOMIC DNA]</scope>
    <source>
        <strain evidence="2">cv. JPN11</strain>
        <tissue evidence="1">Leaf</tissue>
    </source>
</reference>